<feature type="signal peptide" evidence="1">
    <location>
        <begin position="1"/>
        <end position="27"/>
    </location>
</feature>
<dbReference type="EMBL" id="OU466863">
    <property type="protein sequence ID" value="CAH2076052.1"/>
    <property type="molecule type" value="Genomic_DNA"/>
</dbReference>
<keyword evidence="1" id="KW-0732">Signal</keyword>
<name>A0AAU9T270_THLAR</name>
<feature type="non-terminal residue" evidence="2">
    <location>
        <position position="1"/>
    </location>
</feature>
<sequence length="49" mass="5315">MNRIRFLDVASAITIILLLVIADQANAIDVTGECFGPCNDNCESTCKKN</sequence>
<dbReference type="Proteomes" id="UP000836841">
    <property type="component" value="Chromosome 7"/>
</dbReference>
<feature type="chain" id="PRO_5043740026" evidence="1">
    <location>
        <begin position="28"/>
        <end position="49"/>
    </location>
</feature>
<gene>
    <name evidence="2" type="ORF">TAV2_LOCUS25047</name>
</gene>
<proteinExistence type="predicted"/>
<organism evidence="2 3">
    <name type="scientific">Thlaspi arvense</name>
    <name type="common">Field penny-cress</name>
    <dbReference type="NCBI Taxonomy" id="13288"/>
    <lineage>
        <taxon>Eukaryota</taxon>
        <taxon>Viridiplantae</taxon>
        <taxon>Streptophyta</taxon>
        <taxon>Embryophyta</taxon>
        <taxon>Tracheophyta</taxon>
        <taxon>Spermatophyta</taxon>
        <taxon>Magnoliopsida</taxon>
        <taxon>eudicotyledons</taxon>
        <taxon>Gunneridae</taxon>
        <taxon>Pentapetalae</taxon>
        <taxon>rosids</taxon>
        <taxon>malvids</taxon>
        <taxon>Brassicales</taxon>
        <taxon>Brassicaceae</taxon>
        <taxon>Thlaspideae</taxon>
        <taxon>Thlaspi</taxon>
    </lineage>
</organism>
<evidence type="ECO:0000313" key="3">
    <source>
        <dbReference type="Proteomes" id="UP000836841"/>
    </source>
</evidence>
<protein>
    <submittedName>
        <fullName evidence="2">Uncharacterized protein</fullName>
    </submittedName>
</protein>
<keyword evidence="3" id="KW-1185">Reference proteome</keyword>
<accession>A0AAU9T270</accession>
<evidence type="ECO:0000313" key="2">
    <source>
        <dbReference type="EMBL" id="CAH2076052.1"/>
    </source>
</evidence>
<reference evidence="2 3" key="1">
    <citation type="submission" date="2022-03" db="EMBL/GenBank/DDBJ databases">
        <authorList>
            <person name="Nunn A."/>
            <person name="Chopra R."/>
            <person name="Nunn A."/>
            <person name="Contreras Garrido A."/>
        </authorList>
    </citation>
    <scope>NUCLEOTIDE SEQUENCE [LARGE SCALE GENOMIC DNA]</scope>
</reference>
<evidence type="ECO:0000256" key="1">
    <source>
        <dbReference type="SAM" id="SignalP"/>
    </source>
</evidence>
<dbReference type="AlphaFoldDB" id="A0AAU9T270"/>